<dbReference type="GO" id="GO:0006633">
    <property type="term" value="P:fatty acid biosynthetic process"/>
    <property type="evidence" value="ECO:0007669"/>
    <property type="project" value="InterPro"/>
</dbReference>
<feature type="domain" description="Beta-ketoacyl-[acyl-carrier-protein] synthase III N-terminal" evidence="4">
    <location>
        <begin position="113"/>
        <end position="188"/>
    </location>
</feature>
<evidence type="ECO:0000256" key="2">
    <source>
        <dbReference type="ARBA" id="ARBA00023315"/>
    </source>
</evidence>
<dbReference type="GO" id="GO:0004315">
    <property type="term" value="F:3-oxoacyl-[acyl-carrier-protein] synthase activity"/>
    <property type="evidence" value="ECO:0007669"/>
    <property type="project" value="InterPro"/>
</dbReference>
<dbReference type="GO" id="GO:0044550">
    <property type="term" value="P:secondary metabolite biosynthetic process"/>
    <property type="evidence" value="ECO:0007669"/>
    <property type="project" value="TreeGrafter"/>
</dbReference>
<dbReference type="Pfam" id="PF08541">
    <property type="entry name" value="ACP_syn_III_C"/>
    <property type="match status" value="1"/>
</dbReference>
<accession>A0A512MCA5</accession>
<feature type="domain" description="Beta-ketoacyl-[acyl-carrier-protein] synthase III C-terminal" evidence="3">
    <location>
        <begin position="244"/>
        <end position="333"/>
    </location>
</feature>
<organism evidence="5 6">
    <name type="scientific">Brevifollis gellanilyticus</name>
    <dbReference type="NCBI Taxonomy" id="748831"/>
    <lineage>
        <taxon>Bacteria</taxon>
        <taxon>Pseudomonadati</taxon>
        <taxon>Verrucomicrobiota</taxon>
        <taxon>Verrucomicrobiia</taxon>
        <taxon>Verrucomicrobiales</taxon>
        <taxon>Verrucomicrobiaceae</taxon>
    </lineage>
</organism>
<dbReference type="OrthoDB" id="9815506at2"/>
<keyword evidence="6" id="KW-1185">Reference proteome</keyword>
<dbReference type="InterPro" id="IPR013747">
    <property type="entry name" value="ACP_syn_III_C"/>
</dbReference>
<dbReference type="SUPFAM" id="SSF53901">
    <property type="entry name" value="Thiolase-like"/>
    <property type="match status" value="1"/>
</dbReference>
<dbReference type="EMBL" id="BKAG01000029">
    <property type="protein sequence ID" value="GEP44356.1"/>
    <property type="molecule type" value="Genomic_DNA"/>
</dbReference>
<dbReference type="Gene3D" id="3.40.47.10">
    <property type="match status" value="1"/>
</dbReference>
<evidence type="ECO:0000256" key="1">
    <source>
        <dbReference type="ARBA" id="ARBA00022679"/>
    </source>
</evidence>
<evidence type="ECO:0000259" key="3">
    <source>
        <dbReference type="Pfam" id="PF08541"/>
    </source>
</evidence>
<keyword evidence="1" id="KW-0808">Transferase</keyword>
<comment type="caution">
    <text evidence="5">The sequence shown here is derived from an EMBL/GenBank/DDBJ whole genome shotgun (WGS) entry which is preliminary data.</text>
</comment>
<protein>
    <submittedName>
        <fullName evidence="5">3-oxoacyl-ACP synthase</fullName>
    </submittedName>
</protein>
<dbReference type="InterPro" id="IPR016039">
    <property type="entry name" value="Thiolase-like"/>
</dbReference>
<dbReference type="PANTHER" id="PTHR34069">
    <property type="entry name" value="3-OXOACYL-[ACYL-CARRIER-PROTEIN] SYNTHASE 3"/>
    <property type="match status" value="1"/>
</dbReference>
<evidence type="ECO:0000259" key="4">
    <source>
        <dbReference type="Pfam" id="PF08545"/>
    </source>
</evidence>
<dbReference type="Proteomes" id="UP000321577">
    <property type="component" value="Unassembled WGS sequence"/>
</dbReference>
<dbReference type="AlphaFoldDB" id="A0A512MCA5"/>
<dbReference type="Pfam" id="PF08545">
    <property type="entry name" value="ACP_syn_III"/>
    <property type="match status" value="1"/>
</dbReference>
<dbReference type="PANTHER" id="PTHR34069:SF2">
    <property type="entry name" value="BETA-KETOACYL-[ACYL-CARRIER-PROTEIN] SYNTHASE III"/>
    <property type="match status" value="1"/>
</dbReference>
<dbReference type="CDD" id="cd00830">
    <property type="entry name" value="KAS_III"/>
    <property type="match status" value="1"/>
</dbReference>
<name>A0A512MCA5_9BACT</name>
<dbReference type="RefSeq" id="WP_146852227.1">
    <property type="nucleotide sequence ID" value="NZ_BKAG01000029.1"/>
</dbReference>
<dbReference type="InterPro" id="IPR013751">
    <property type="entry name" value="ACP_syn_III_N"/>
</dbReference>
<keyword evidence="2" id="KW-0012">Acyltransferase</keyword>
<reference evidence="5 6" key="1">
    <citation type="submission" date="2019-07" db="EMBL/GenBank/DDBJ databases">
        <title>Whole genome shotgun sequence of Brevifollis gellanilyticus NBRC 108608.</title>
        <authorList>
            <person name="Hosoyama A."/>
            <person name="Uohara A."/>
            <person name="Ohji S."/>
            <person name="Ichikawa N."/>
        </authorList>
    </citation>
    <scope>NUCLEOTIDE SEQUENCE [LARGE SCALE GENOMIC DNA]</scope>
    <source>
        <strain evidence="5 6">NBRC 108608</strain>
    </source>
</reference>
<proteinExistence type="predicted"/>
<evidence type="ECO:0000313" key="5">
    <source>
        <dbReference type="EMBL" id="GEP44356.1"/>
    </source>
</evidence>
<evidence type="ECO:0000313" key="6">
    <source>
        <dbReference type="Proteomes" id="UP000321577"/>
    </source>
</evidence>
<gene>
    <name evidence="5" type="primary">fabH_2</name>
    <name evidence="5" type="ORF">BGE01nite_36470</name>
</gene>
<sequence length="333" mass="35221">MPAALSRSISILGTGVAVPGKVLTAAALDEQLGLPPGESERVTGIRQRHVTVGETASQLAAQACHAALKTAGVRWEEVDCLVCASATMDQALPYNAAMLHAELGEHPKRITTLDVGASCLSFLQAVDLTSFALEAGRFETVLIASADISTFTTDHRSLRDNGIFGDGAAAAVLRRTPIGSSARILASRSITLPEGADLCQIRSGGSRWHRRGFPEHSEALFEMKGKQLFALVGRHLPAFVDDLLAEAGVDKKDISLLIPHQASRQALDHVAKMLGFDDGRMVDVFGEFGNQVGASLPTALHFAIQRHGLQRGQKALLLGSGAGVSVGGIVFEY</sequence>